<dbReference type="OrthoDB" id="998068at2759"/>
<protein>
    <submittedName>
        <fullName evidence="1">Uncharacterized protein</fullName>
    </submittedName>
</protein>
<evidence type="ECO:0000313" key="2">
    <source>
        <dbReference type="Proteomes" id="UP000828251"/>
    </source>
</evidence>
<dbReference type="Proteomes" id="UP000828251">
    <property type="component" value="Unassembled WGS sequence"/>
</dbReference>
<accession>A0A9D3UPG6</accession>
<comment type="caution">
    <text evidence="1">The sequence shown here is derived from an EMBL/GenBank/DDBJ whole genome shotgun (WGS) entry which is preliminary data.</text>
</comment>
<proteinExistence type="predicted"/>
<gene>
    <name evidence="1" type="ORF">J1N35_033070</name>
</gene>
<reference evidence="1 2" key="1">
    <citation type="journal article" date="2021" name="Plant Biotechnol. J.">
        <title>Multi-omics assisted identification of the key and species-specific regulatory components of drought-tolerant mechanisms in Gossypium stocksii.</title>
        <authorList>
            <person name="Yu D."/>
            <person name="Ke L."/>
            <person name="Zhang D."/>
            <person name="Wu Y."/>
            <person name="Sun Y."/>
            <person name="Mei J."/>
            <person name="Sun J."/>
            <person name="Sun Y."/>
        </authorList>
    </citation>
    <scope>NUCLEOTIDE SEQUENCE [LARGE SCALE GENOMIC DNA]</scope>
    <source>
        <strain evidence="2">cv. E1</strain>
        <tissue evidence="1">Leaf</tissue>
    </source>
</reference>
<evidence type="ECO:0000313" key="1">
    <source>
        <dbReference type="EMBL" id="KAH1055005.1"/>
    </source>
</evidence>
<sequence>MDENFTKSINFEKMEALIITKQVNRIDEVITLEVGSENFQIQVTERDVVENPLDNHKKGGVLRAREEEASSEKELVLKSVPEASTDGSRRDGVVEVFATDLENE</sequence>
<keyword evidence="2" id="KW-1185">Reference proteome</keyword>
<dbReference type="AlphaFoldDB" id="A0A9D3UPG6"/>
<dbReference type="EMBL" id="JAIQCV010000010">
    <property type="protein sequence ID" value="KAH1055005.1"/>
    <property type="molecule type" value="Genomic_DNA"/>
</dbReference>
<organism evidence="1 2">
    <name type="scientific">Gossypium stocksii</name>
    <dbReference type="NCBI Taxonomy" id="47602"/>
    <lineage>
        <taxon>Eukaryota</taxon>
        <taxon>Viridiplantae</taxon>
        <taxon>Streptophyta</taxon>
        <taxon>Embryophyta</taxon>
        <taxon>Tracheophyta</taxon>
        <taxon>Spermatophyta</taxon>
        <taxon>Magnoliopsida</taxon>
        <taxon>eudicotyledons</taxon>
        <taxon>Gunneridae</taxon>
        <taxon>Pentapetalae</taxon>
        <taxon>rosids</taxon>
        <taxon>malvids</taxon>
        <taxon>Malvales</taxon>
        <taxon>Malvaceae</taxon>
        <taxon>Malvoideae</taxon>
        <taxon>Gossypium</taxon>
    </lineage>
</organism>
<name>A0A9D3UPG6_9ROSI</name>